<keyword evidence="4" id="KW-1185">Reference proteome</keyword>
<evidence type="ECO:0000256" key="1">
    <source>
        <dbReference type="ARBA" id="ARBA00022729"/>
    </source>
</evidence>
<name>A0A2W7PZB7_9RHOB</name>
<gene>
    <name evidence="3" type="ORF">LX81_02720</name>
</gene>
<evidence type="ECO:0000313" key="4">
    <source>
        <dbReference type="Proteomes" id="UP000248916"/>
    </source>
</evidence>
<dbReference type="Proteomes" id="UP000248916">
    <property type="component" value="Unassembled WGS sequence"/>
</dbReference>
<evidence type="ECO:0000313" key="3">
    <source>
        <dbReference type="EMBL" id="PZX14869.1"/>
    </source>
</evidence>
<dbReference type="SUPFAM" id="SSF53850">
    <property type="entry name" value="Periplasmic binding protein-like II"/>
    <property type="match status" value="1"/>
</dbReference>
<accession>A0A2W7PZB7</accession>
<dbReference type="PANTHER" id="PTHR30006:SF25">
    <property type="entry name" value="PHOSPHOGLYCERATE TRANSPORT REGULATORY PROTEIN PGTC"/>
    <property type="match status" value="1"/>
</dbReference>
<comment type="caution">
    <text evidence="3">The sequence shown here is derived from an EMBL/GenBank/DDBJ whole genome shotgun (WGS) entry which is preliminary data.</text>
</comment>
<keyword evidence="3" id="KW-0418">Kinase</keyword>
<dbReference type="Pfam" id="PF13531">
    <property type="entry name" value="SBP_bac_11"/>
    <property type="match status" value="1"/>
</dbReference>
<dbReference type="AlphaFoldDB" id="A0A2W7PZB7"/>
<reference evidence="3 4" key="1">
    <citation type="submission" date="2018-06" db="EMBL/GenBank/DDBJ databases">
        <title>Genomic Encyclopedia of Archaeal and Bacterial Type Strains, Phase II (KMG-II): from individual species to whole genera.</title>
        <authorList>
            <person name="Goeker M."/>
        </authorList>
    </citation>
    <scope>NUCLEOTIDE SEQUENCE [LARGE SCALE GENOMIC DNA]</scope>
    <source>
        <strain evidence="3 4">DSM 22009</strain>
    </source>
</reference>
<sequence>MLLGSQCESQAGLVQQGLYKTMRTEGFTVQPDVVISSAMDLQVALVNLEMARRIYLSAATTPPDRANWRSELFGFTFEPAAMIYDRRAISEDEMPRNHQDLAAFVRDNEARFEGRIGTYDVGASGIGYLYATQDSLQGPQTQRLIEVLVRAGVRTFCCTSEMFDATARGELILAINTIGSYAAAYTRNAPHVGLHFFDDYNLMMTRTAFVPKSARHPALATRFVEFLLSEAGQSIMAASSPLIPLDPGPDLRQPILGRSPSDGGVSCRSA</sequence>
<evidence type="ECO:0000256" key="2">
    <source>
        <dbReference type="SAM" id="MobiDB-lite"/>
    </source>
</evidence>
<dbReference type="EMBL" id="QKZL01000012">
    <property type="protein sequence ID" value="PZX14869.1"/>
    <property type="molecule type" value="Genomic_DNA"/>
</dbReference>
<dbReference type="Gene3D" id="3.40.190.10">
    <property type="entry name" value="Periplasmic binding protein-like II"/>
    <property type="match status" value="1"/>
</dbReference>
<organism evidence="3 4">
    <name type="scientific">Palleronia aestuarii</name>
    <dbReference type="NCBI Taxonomy" id="568105"/>
    <lineage>
        <taxon>Bacteria</taxon>
        <taxon>Pseudomonadati</taxon>
        <taxon>Pseudomonadota</taxon>
        <taxon>Alphaproteobacteria</taxon>
        <taxon>Rhodobacterales</taxon>
        <taxon>Roseobacteraceae</taxon>
        <taxon>Palleronia</taxon>
    </lineage>
</organism>
<keyword evidence="1" id="KW-0732">Signal</keyword>
<protein>
    <submittedName>
        <fullName evidence="3">Iron(III) transport system substrate-binding protein/two-component system sensor histidine kinase TctE</fullName>
    </submittedName>
</protein>
<dbReference type="GO" id="GO:0016301">
    <property type="term" value="F:kinase activity"/>
    <property type="evidence" value="ECO:0007669"/>
    <property type="project" value="UniProtKB-KW"/>
</dbReference>
<dbReference type="PANTHER" id="PTHR30006">
    <property type="entry name" value="THIAMINE-BINDING PERIPLASMIC PROTEIN-RELATED"/>
    <property type="match status" value="1"/>
</dbReference>
<feature type="region of interest" description="Disordered" evidence="2">
    <location>
        <begin position="246"/>
        <end position="270"/>
    </location>
</feature>
<dbReference type="GO" id="GO:0030288">
    <property type="term" value="C:outer membrane-bounded periplasmic space"/>
    <property type="evidence" value="ECO:0007669"/>
    <property type="project" value="TreeGrafter"/>
</dbReference>
<dbReference type="OrthoDB" id="8673316at2"/>
<keyword evidence="3" id="KW-0808">Transferase</keyword>
<proteinExistence type="predicted"/>